<feature type="transmembrane region" description="Helical" evidence="1">
    <location>
        <begin position="7"/>
        <end position="24"/>
    </location>
</feature>
<evidence type="ECO:0000313" key="3">
    <source>
        <dbReference type="Proteomes" id="UP001156102"/>
    </source>
</evidence>
<dbReference type="InterPro" id="IPR014245">
    <property type="entry name" value="Spore_III_AF"/>
</dbReference>
<sequence length="209" mass="23310">MEFLTEWIRNIILFLLLATVMHMILPNSGMQKYVKFVVSLLLIVLILTPLFKLLRTDVGEVIASFNSKTYANGTNVENLIDAKKKEIQASQRAYILQQMAVQLKEQVADKVQGEYGMSVVKLHITAPDGKDISSEQDVQSIAVTVAKADKRPRAVEAVKPVEIDTAKPRSRQVDNQTAKEIQQFLAKEWQLDAGKIQVQTEGGTEGANE</sequence>
<feature type="transmembrane region" description="Helical" evidence="1">
    <location>
        <begin position="36"/>
        <end position="54"/>
    </location>
</feature>
<dbReference type="AlphaFoldDB" id="A0AA41X158"/>
<protein>
    <submittedName>
        <fullName evidence="2">Stage III sporulation protein AF</fullName>
    </submittedName>
</protein>
<accession>A0AA41X158</accession>
<dbReference type="Proteomes" id="UP001156102">
    <property type="component" value="Unassembled WGS sequence"/>
</dbReference>
<gene>
    <name evidence="2" type="primary">spoIIIAF</name>
    <name evidence="2" type="ORF">NK662_00710</name>
</gene>
<evidence type="ECO:0000256" key="1">
    <source>
        <dbReference type="SAM" id="Phobius"/>
    </source>
</evidence>
<evidence type="ECO:0000313" key="2">
    <source>
        <dbReference type="EMBL" id="MCP8967056.1"/>
    </source>
</evidence>
<comment type="caution">
    <text evidence="2">The sequence shown here is derived from an EMBL/GenBank/DDBJ whole genome shotgun (WGS) entry which is preliminary data.</text>
</comment>
<dbReference type="Pfam" id="PF09581">
    <property type="entry name" value="Spore_III_AF"/>
    <property type="match status" value="1"/>
</dbReference>
<keyword evidence="1" id="KW-0812">Transmembrane</keyword>
<keyword evidence="1" id="KW-0472">Membrane</keyword>
<reference evidence="2" key="1">
    <citation type="submission" date="2022-07" db="EMBL/GenBank/DDBJ databases">
        <authorList>
            <person name="Li W.-J."/>
            <person name="Deng Q.-Q."/>
        </authorList>
    </citation>
    <scope>NUCLEOTIDE SEQUENCE</scope>
    <source>
        <strain evidence="2">SYSU M60031</strain>
    </source>
</reference>
<proteinExistence type="predicted"/>
<dbReference type="RefSeq" id="WP_254756346.1">
    <property type="nucleotide sequence ID" value="NZ_JANCLT010000001.1"/>
</dbReference>
<dbReference type="EMBL" id="JANCLT010000001">
    <property type="protein sequence ID" value="MCP8967056.1"/>
    <property type="molecule type" value="Genomic_DNA"/>
</dbReference>
<organism evidence="2 3">
    <name type="scientific">Ectobacillus ponti</name>
    <dbReference type="NCBI Taxonomy" id="2961894"/>
    <lineage>
        <taxon>Bacteria</taxon>
        <taxon>Bacillati</taxon>
        <taxon>Bacillota</taxon>
        <taxon>Bacilli</taxon>
        <taxon>Bacillales</taxon>
        <taxon>Bacillaceae</taxon>
        <taxon>Ectobacillus</taxon>
    </lineage>
</organism>
<keyword evidence="1" id="KW-1133">Transmembrane helix</keyword>
<keyword evidence="3" id="KW-1185">Reference proteome</keyword>
<dbReference type="NCBIfam" id="TIGR02896">
    <property type="entry name" value="spore_III_AF"/>
    <property type="match status" value="1"/>
</dbReference>
<name>A0AA41X158_9BACI</name>